<dbReference type="GO" id="GO:0098869">
    <property type="term" value="P:cellular oxidant detoxification"/>
    <property type="evidence" value="ECO:0007669"/>
    <property type="project" value="InterPro"/>
</dbReference>
<comment type="caution">
    <text evidence="2">The sequence shown here is derived from an EMBL/GenBank/DDBJ whole genome shotgun (WGS) entry which is preliminary data.</text>
</comment>
<evidence type="ECO:0000313" key="2">
    <source>
        <dbReference type="EMBL" id="GKV25454.1"/>
    </source>
</evidence>
<name>A0AAV5KLS5_9ROSI</name>
<feature type="region of interest" description="Disordered" evidence="1">
    <location>
        <begin position="81"/>
        <end position="101"/>
    </location>
</feature>
<dbReference type="EMBL" id="BPVZ01000069">
    <property type="protein sequence ID" value="GKV25454.1"/>
    <property type="molecule type" value="Genomic_DNA"/>
</dbReference>
<dbReference type="PANTHER" id="PTHR34283:SF1">
    <property type="entry name" value="PROTEIN RESPONSE TO LOW SULFUR 1"/>
    <property type="match status" value="1"/>
</dbReference>
<evidence type="ECO:0000313" key="3">
    <source>
        <dbReference type="Proteomes" id="UP001054252"/>
    </source>
</evidence>
<accession>A0AAV5KLS5</accession>
<sequence length="178" mass="20122">MIENLLCLGIHINDIPNQSYQTQLPNLVSGYISITSLAILFQPRAKQQSHSAITEHISILRYPNTALMAPSIAVANPKSVKEDEELRTRNGELERELKESKEREEMMRKELEKAWERLRVAEEAEERLCSQLGDLEAESVQLARDSNARIIALTDQLSQAQANLALSDRRSPQPSAIF</sequence>
<keyword evidence="3" id="KW-1185">Reference proteome</keyword>
<dbReference type="Pfam" id="PF24980">
    <property type="entry name" value="LSU"/>
    <property type="match status" value="1"/>
</dbReference>
<reference evidence="2 3" key="1">
    <citation type="journal article" date="2021" name="Commun. Biol.">
        <title>The genome of Shorea leprosula (Dipterocarpaceae) highlights the ecological relevance of drought in aseasonal tropical rainforests.</title>
        <authorList>
            <person name="Ng K.K.S."/>
            <person name="Kobayashi M.J."/>
            <person name="Fawcett J.A."/>
            <person name="Hatakeyama M."/>
            <person name="Paape T."/>
            <person name="Ng C.H."/>
            <person name="Ang C.C."/>
            <person name="Tnah L.H."/>
            <person name="Lee C.T."/>
            <person name="Nishiyama T."/>
            <person name="Sese J."/>
            <person name="O'Brien M.J."/>
            <person name="Copetti D."/>
            <person name="Mohd Noor M.I."/>
            <person name="Ong R.C."/>
            <person name="Putra M."/>
            <person name="Sireger I.Z."/>
            <person name="Indrioko S."/>
            <person name="Kosugi Y."/>
            <person name="Izuno A."/>
            <person name="Isagi Y."/>
            <person name="Lee S.L."/>
            <person name="Shimizu K.K."/>
        </authorList>
    </citation>
    <scope>NUCLEOTIDE SEQUENCE [LARGE SCALE GENOMIC DNA]</scope>
    <source>
        <strain evidence="2">214</strain>
    </source>
</reference>
<organism evidence="2 3">
    <name type="scientific">Rubroshorea leprosula</name>
    <dbReference type="NCBI Taxonomy" id="152421"/>
    <lineage>
        <taxon>Eukaryota</taxon>
        <taxon>Viridiplantae</taxon>
        <taxon>Streptophyta</taxon>
        <taxon>Embryophyta</taxon>
        <taxon>Tracheophyta</taxon>
        <taxon>Spermatophyta</taxon>
        <taxon>Magnoliopsida</taxon>
        <taxon>eudicotyledons</taxon>
        <taxon>Gunneridae</taxon>
        <taxon>Pentapetalae</taxon>
        <taxon>rosids</taxon>
        <taxon>malvids</taxon>
        <taxon>Malvales</taxon>
        <taxon>Dipterocarpaceae</taxon>
        <taxon>Rubroshorea</taxon>
    </lineage>
</organism>
<dbReference type="Proteomes" id="UP001054252">
    <property type="component" value="Unassembled WGS sequence"/>
</dbReference>
<gene>
    <name evidence="2" type="ORF">SLEP1_g34893</name>
</gene>
<dbReference type="AlphaFoldDB" id="A0AAV5KLS5"/>
<protein>
    <submittedName>
        <fullName evidence="2">Uncharacterized protein</fullName>
    </submittedName>
</protein>
<dbReference type="InterPro" id="IPR039282">
    <property type="entry name" value="LSU"/>
</dbReference>
<proteinExistence type="predicted"/>
<evidence type="ECO:0000256" key="1">
    <source>
        <dbReference type="SAM" id="MobiDB-lite"/>
    </source>
</evidence>
<dbReference type="PANTHER" id="PTHR34283">
    <property type="entry name" value="PROTEIN RESPONSE TO LOW SULFUR 1"/>
    <property type="match status" value="1"/>
</dbReference>